<accession>A0AAE0BLH8</accession>
<evidence type="ECO:0000313" key="1">
    <source>
        <dbReference type="EMBL" id="KAK3238128.1"/>
    </source>
</evidence>
<evidence type="ECO:0000313" key="2">
    <source>
        <dbReference type="Proteomes" id="UP001190700"/>
    </source>
</evidence>
<feature type="non-terminal residue" evidence="1">
    <location>
        <position position="65"/>
    </location>
</feature>
<name>A0AAE0BLH8_9CHLO</name>
<reference evidence="1 2" key="1">
    <citation type="journal article" date="2015" name="Genome Biol. Evol.">
        <title>Comparative Genomics of a Bacterivorous Green Alga Reveals Evolutionary Causalities and Consequences of Phago-Mixotrophic Mode of Nutrition.</title>
        <authorList>
            <person name="Burns J.A."/>
            <person name="Paasch A."/>
            <person name="Narechania A."/>
            <person name="Kim E."/>
        </authorList>
    </citation>
    <scope>NUCLEOTIDE SEQUENCE [LARGE SCALE GENOMIC DNA]</scope>
    <source>
        <strain evidence="1 2">PLY_AMNH</strain>
    </source>
</reference>
<comment type="caution">
    <text evidence="1">The sequence shown here is derived from an EMBL/GenBank/DDBJ whole genome shotgun (WGS) entry which is preliminary data.</text>
</comment>
<gene>
    <name evidence="1" type="ORF">CYMTET_51836</name>
</gene>
<organism evidence="1 2">
    <name type="scientific">Cymbomonas tetramitiformis</name>
    <dbReference type="NCBI Taxonomy" id="36881"/>
    <lineage>
        <taxon>Eukaryota</taxon>
        <taxon>Viridiplantae</taxon>
        <taxon>Chlorophyta</taxon>
        <taxon>Pyramimonadophyceae</taxon>
        <taxon>Pyramimonadales</taxon>
        <taxon>Pyramimonadaceae</taxon>
        <taxon>Cymbomonas</taxon>
    </lineage>
</organism>
<dbReference type="Proteomes" id="UP001190700">
    <property type="component" value="Unassembled WGS sequence"/>
</dbReference>
<keyword evidence="2" id="KW-1185">Reference proteome</keyword>
<sequence length="65" mass="7235">MPIGFYELLLMQMMVDPNNFNELTMFDTKVTAFFFRKDNVSVDKADAGPGLGPDGPLFCTQDADP</sequence>
<dbReference type="AlphaFoldDB" id="A0AAE0BLH8"/>
<dbReference type="EMBL" id="LGRX02034327">
    <property type="protein sequence ID" value="KAK3238128.1"/>
    <property type="molecule type" value="Genomic_DNA"/>
</dbReference>
<proteinExistence type="predicted"/>
<protein>
    <submittedName>
        <fullName evidence="1">Uncharacterized protein</fullName>
    </submittedName>
</protein>